<dbReference type="Gene3D" id="3.90.640.10">
    <property type="entry name" value="Actin, Chain A, domain 4"/>
    <property type="match status" value="1"/>
</dbReference>
<dbReference type="AlphaFoldDB" id="A0A9E3H6X1"/>
<dbReference type="InterPro" id="IPR043129">
    <property type="entry name" value="ATPase_NBD"/>
</dbReference>
<protein>
    <submittedName>
        <fullName evidence="1">Virulence factor SrfB</fullName>
    </submittedName>
</protein>
<dbReference type="Gene3D" id="3.30.420.40">
    <property type="match status" value="2"/>
</dbReference>
<reference evidence="1" key="2">
    <citation type="journal article" date="2022" name="Microbiol. Resour. Announc.">
        <title>Metagenome Sequencing to Explore Phylogenomics of Terrestrial Cyanobacteria.</title>
        <authorList>
            <person name="Ward R.D."/>
            <person name="Stajich J.E."/>
            <person name="Johansen J.R."/>
            <person name="Huntemann M."/>
            <person name="Clum A."/>
            <person name="Foster B."/>
            <person name="Foster B."/>
            <person name="Roux S."/>
            <person name="Palaniappan K."/>
            <person name="Varghese N."/>
            <person name="Mukherjee S."/>
            <person name="Reddy T.B.K."/>
            <person name="Daum C."/>
            <person name="Copeland A."/>
            <person name="Chen I.A."/>
            <person name="Ivanova N.N."/>
            <person name="Kyrpides N.C."/>
            <person name="Shapiro N."/>
            <person name="Eloe-Fadrosh E.A."/>
            <person name="Pietrasiak N."/>
        </authorList>
    </citation>
    <scope>NUCLEOTIDE SEQUENCE</scope>
    <source>
        <strain evidence="1">HA4357-MV3</strain>
    </source>
</reference>
<dbReference type="EMBL" id="JAHHHW010000070">
    <property type="protein sequence ID" value="MBW4431439.1"/>
    <property type="molecule type" value="Genomic_DNA"/>
</dbReference>
<sequence length="1139" mass="129815">MPIKIELFNRYQLRTHPNDPSLLLLPAIEIKPVPNPHFPHIFRINIFVAGIPEDLAIAMQSAYKSVNFGTHKLLQLNTPQRLRQSDCRWNEPLPTGVNCNLQVIIEYFESGATGDPLLSISKQTTAECNIWTYPIKDYSIKNPLMSFTDSVLNPFKNTASQTLPDEEVKLAAEAPVKQVENQPEITYPGWFAIDFGTSNSTVTLYDPKVIVTPHSLPSEQEARLRDRLSTWLTQRPVDNVAGISQDAWMQEWQRFLIEVSKNIQVDSNVNLRNLNGEQFLEAIRQIEIALSKRLPWFRRVASKHLNQIYHEVFRVPPLEWQSLISVELDKDRRLSEIASELEVIGLEPFLPTNDPLKVKVSLGEQAKQHRLDAIRQGEGIDSRFLHSPKRYFGQERSFQITLNDKEDSIPVNKLLQAAYAQLIDLTEKYRQRSGKCSQGKFYRTVVTYPTIASPFVRREIEQLVKQLDIEDVQMAYDEAVSVAIFFLWREFGGDLNLGIESFKTRCRRDGDKWWQNVMVLDIGGGTTDLALIRLSLEEINPFEPGEDRGDGGRYYKLTPKLLGSSGHLQLGGELITLRLFLLLKAAVADCLLSAIVDETLPRDILKVQPEELSDRFLQNGKFQPGSLLACVDNEVREGEAYKEALNDAEKVLPTRWKNAPSRAQTFYTLWEHAEAAKLTLGQKRQTLDTPLFILDGQKISELLIHNDITLPTSISDRLNITLTVEQFEQAVAPVVKEAVGIAQGLIENAFKNKSFNPGNSPETVDWLILSGKTCNLEIVERELYRVFSKSDYFLWNEERVTFEPEYTKLATSAGACFAEKLRQLSFSPQQAKDLLKKGANQLYIDVKNLFYFLPCSFVREVIGGSPDPIFHAGQELYQLQATDAIAKYRSRWMGMQLTNNIRRQDFENMKLQLWGSYNGDILMKKLGINEEDFKNNIQVQFEINQKLDIDLLLSRSKPHYLIPVNIPCLDAAKAIATQTIISDHGEIVCDIAVNVAESANVFKTDAHTVLFSSNQNQEVQIFRYNEGDTQIQGIGLIAELPPFPVSGKHTFYFQFRNPESNKWELIGELPQPEIKSEYPCKYYVSLNKQGILRIHAFEVPYWTSTNPECLKIEGCVYRDSLQAQSNNVETERDPFCGLH</sequence>
<accession>A0A9E3H6X1</accession>
<organism evidence="1 2">
    <name type="scientific">Pelatocladus maniniholoensis HA4357-MV3</name>
    <dbReference type="NCBI Taxonomy" id="1117104"/>
    <lineage>
        <taxon>Bacteria</taxon>
        <taxon>Bacillati</taxon>
        <taxon>Cyanobacteriota</taxon>
        <taxon>Cyanophyceae</taxon>
        <taxon>Nostocales</taxon>
        <taxon>Nostocaceae</taxon>
        <taxon>Pelatocladus</taxon>
    </lineage>
</organism>
<name>A0A9E3H6X1_9NOST</name>
<dbReference type="SUPFAM" id="SSF53067">
    <property type="entry name" value="Actin-like ATPase domain"/>
    <property type="match status" value="1"/>
</dbReference>
<proteinExistence type="predicted"/>
<reference evidence="1" key="1">
    <citation type="submission" date="2021-05" db="EMBL/GenBank/DDBJ databases">
        <authorList>
            <person name="Pietrasiak N."/>
            <person name="Ward R."/>
            <person name="Stajich J.E."/>
            <person name="Kurbessoian T."/>
        </authorList>
    </citation>
    <scope>NUCLEOTIDE SEQUENCE</scope>
    <source>
        <strain evidence="1">HA4357-MV3</strain>
    </source>
</reference>
<gene>
    <name evidence="1" type="ORF">KME28_06835</name>
</gene>
<evidence type="ECO:0000313" key="2">
    <source>
        <dbReference type="Proteomes" id="UP000813215"/>
    </source>
</evidence>
<dbReference type="Proteomes" id="UP000813215">
    <property type="component" value="Unassembled WGS sequence"/>
</dbReference>
<evidence type="ECO:0000313" key="1">
    <source>
        <dbReference type="EMBL" id="MBW4431439.1"/>
    </source>
</evidence>
<comment type="caution">
    <text evidence="1">The sequence shown here is derived from an EMBL/GenBank/DDBJ whole genome shotgun (WGS) entry which is preliminary data.</text>
</comment>